<keyword evidence="5 6" id="KW-0472">Membrane</keyword>
<dbReference type="STRING" id="673521.SAMN05660991_03962"/>
<feature type="transmembrane region" description="Helical" evidence="6">
    <location>
        <begin position="461"/>
        <end position="480"/>
    </location>
</feature>
<reference evidence="8" key="1">
    <citation type="submission" date="2016-10" db="EMBL/GenBank/DDBJ databases">
        <authorList>
            <person name="Varghese N."/>
            <person name="Submissions S."/>
        </authorList>
    </citation>
    <scope>NUCLEOTIDE SEQUENCE [LARGE SCALE GENOMIC DNA]</scope>
    <source>
        <strain evidence="8">DSM 45413</strain>
    </source>
</reference>
<dbReference type="InterPro" id="IPR050833">
    <property type="entry name" value="Poly_Biosynth_Transport"/>
</dbReference>
<keyword evidence="4 6" id="KW-1133">Transmembrane helix</keyword>
<dbReference type="CDD" id="cd13126">
    <property type="entry name" value="MATE_like_11"/>
    <property type="match status" value="1"/>
</dbReference>
<feature type="transmembrane region" description="Helical" evidence="6">
    <location>
        <begin position="117"/>
        <end position="141"/>
    </location>
</feature>
<feature type="transmembrane region" description="Helical" evidence="6">
    <location>
        <begin position="192"/>
        <end position="210"/>
    </location>
</feature>
<feature type="transmembrane region" description="Helical" evidence="6">
    <location>
        <begin position="435"/>
        <end position="455"/>
    </location>
</feature>
<dbReference type="GO" id="GO:0005886">
    <property type="term" value="C:plasma membrane"/>
    <property type="evidence" value="ECO:0007669"/>
    <property type="project" value="UniProtKB-SubCell"/>
</dbReference>
<proteinExistence type="predicted"/>
<sequence length="496" mass="51312">MSRAERAAAFPTPCRGIGQPFGAAVDRTGEQGRRSNDGLRAARYRRLVDREARATAAVAAVSAPEGLPGPDPLVPSGSRRAGLARMARGAGWSVVDQALSSLSNLTLSILVARAVDAHAFGAFTVSFTVYSMAVLVSRALVTQPLAVRFSGARREVFQVAAGMSAGAAVVMGVALGSVVLVCGLLIGGSVGLALSAVAVCLPGLLLQDACRMVFFAEGRPKLAALVDALWMVLQLVGVGAVVVTDARSAVPYVVAWGVASAVAATTGVVRGGLRPRVWDTRTWLRDHWSLTRYLVLDAVLVQSSYQGTLLVVGALGSLTGVASLRGAQVLIGPISMLAMAAMAFGVPQISRRVHLTGGQRMRLSFVVSAVFTVMGVVWAAVLLLLPDGAGEALLGDSWSGVDDVLVPTLAGAVANLLAIGPTLMIYAMGRSATALRINGALSALLVGCGLTGLWLGDAVGVAWGLTLAYWLVMPWWYIALRRARLESAPAPASAAL</sequence>
<evidence type="ECO:0000256" key="1">
    <source>
        <dbReference type="ARBA" id="ARBA00004651"/>
    </source>
</evidence>
<name>A0A1H8W1C3_9ACTN</name>
<feature type="transmembrane region" description="Helical" evidence="6">
    <location>
        <begin position="327"/>
        <end position="344"/>
    </location>
</feature>
<gene>
    <name evidence="7" type="ORF">SAMN05660991_03962</name>
</gene>
<evidence type="ECO:0000313" key="8">
    <source>
        <dbReference type="Proteomes" id="UP000198960"/>
    </source>
</evidence>
<evidence type="ECO:0000256" key="6">
    <source>
        <dbReference type="SAM" id="Phobius"/>
    </source>
</evidence>
<dbReference type="PANTHER" id="PTHR30250:SF26">
    <property type="entry name" value="PSMA PROTEIN"/>
    <property type="match status" value="1"/>
</dbReference>
<dbReference type="PANTHER" id="PTHR30250">
    <property type="entry name" value="PST FAMILY PREDICTED COLANIC ACID TRANSPORTER"/>
    <property type="match status" value="1"/>
</dbReference>
<feature type="transmembrane region" description="Helical" evidence="6">
    <location>
        <begin position="162"/>
        <end position="186"/>
    </location>
</feature>
<protein>
    <submittedName>
        <fullName evidence="7">Membrane protein involved in the export of O-antigen and teichoic acid</fullName>
    </submittedName>
</protein>
<feature type="transmembrane region" description="Helical" evidence="6">
    <location>
        <begin position="365"/>
        <end position="385"/>
    </location>
</feature>
<dbReference type="Proteomes" id="UP000198960">
    <property type="component" value="Unassembled WGS sequence"/>
</dbReference>
<organism evidence="7 8">
    <name type="scientific">Trujillonella endophytica</name>
    <dbReference type="NCBI Taxonomy" id="673521"/>
    <lineage>
        <taxon>Bacteria</taxon>
        <taxon>Bacillati</taxon>
        <taxon>Actinomycetota</taxon>
        <taxon>Actinomycetes</taxon>
        <taxon>Geodermatophilales</taxon>
        <taxon>Geodermatophilaceae</taxon>
        <taxon>Trujillonella</taxon>
    </lineage>
</organism>
<feature type="transmembrane region" description="Helical" evidence="6">
    <location>
        <begin position="222"/>
        <end position="243"/>
    </location>
</feature>
<evidence type="ECO:0000256" key="4">
    <source>
        <dbReference type="ARBA" id="ARBA00022989"/>
    </source>
</evidence>
<feature type="transmembrane region" description="Helical" evidence="6">
    <location>
        <begin position="249"/>
        <end position="273"/>
    </location>
</feature>
<keyword evidence="2" id="KW-1003">Cell membrane</keyword>
<evidence type="ECO:0000256" key="3">
    <source>
        <dbReference type="ARBA" id="ARBA00022692"/>
    </source>
</evidence>
<evidence type="ECO:0000313" key="7">
    <source>
        <dbReference type="EMBL" id="SEP21400.1"/>
    </source>
</evidence>
<comment type="subcellular location">
    <subcellularLocation>
        <location evidence="1">Cell membrane</location>
        <topology evidence="1">Multi-pass membrane protein</topology>
    </subcellularLocation>
</comment>
<keyword evidence="3 6" id="KW-0812">Transmembrane</keyword>
<feature type="transmembrane region" description="Helical" evidence="6">
    <location>
        <begin position="405"/>
        <end position="428"/>
    </location>
</feature>
<accession>A0A1H8W1C3</accession>
<dbReference type="AlphaFoldDB" id="A0A1H8W1C3"/>
<evidence type="ECO:0000256" key="2">
    <source>
        <dbReference type="ARBA" id="ARBA00022475"/>
    </source>
</evidence>
<evidence type="ECO:0000256" key="5">
    <source>
        <dbReference type="ARBA" id="ARBA00023136"/>
    </source>
</evidence>
<keyword evidence="8" id="KW-1185">Reference proteome</keyword>
<dbReference type="EMBL" id="FOEE01000015">
    <property type="protein sequence ID" value="SEP21400.1"/>
    <property type="molecule type" value="Genomic_DNA"/>
</dbReference>